<accession>A0A383V9K3</accession>
<dbReference type="STRING" id="3088.A0A383V9K3"/>
<feature type="region of interest" description="Disordered" evidence="1">
    <location>
        <begin position="76"/>
        <end position="99"/>
    </location>
</feature>
<proteinExistence type="predicted"/>
<evidence type="ECO:0000256" key="1">
    <source>
        <dbReference type="SAM" id="MobiDB-lite"/>
    </source>
</evidence>
<feature type="region of interest" description="Disordered" evidence="1">
    <location>
        <begin position="506"/>
        <end position="597"/>
    </location>
</feature>
<dbReference type="EMBL" id="FNXT01000213">
    <property type="protein sequence ID" value="SZX62248.1"/>
    <property type="molecule type" value="Genomic_DNA"/>
</dbReference>
<keyword evidence="2" id="KW-0472">Membrane</keyword>
<name>A0A383V9K3_TETOB</name>
<organism evidence="3 4">
    <name type="scientific">Tetradesmus obliquus</name>
    <name type="common">Green alga</name>
    <name type="synonym">Acutodesmus obliquus</name>
    <dbReference type="NCBI Taxonomy" id="3088"/>
    <lineage>
        <taxon>Eukaryota</taxon>
        <taxon>Viridiplantae</taxon>
        <taxon>Chlorophyta</taxon>
        <taxon>core chlorophytes</taxon>
        <taxon>Chlorophyceae</taxon>
        <taxon>CS clade</taxon>
        <taxon>Sphaeropleales</taxon>
        <taxon>Scenedesmaceae</taxon>
        <taxon>Tetradesmus</taxon>
    </lineage>
</organism>
<protein>
    <submittedName>
        <fullName evidence="3">Uncharacterized protein</fullName>
    </submittedName>
</protein>
<keyword evidence="2" id="KW-0812">Transmembrane</keyword>
<keyword evidence="2" id="KW-1133">Transmembrane helix</keyword>
<feature type="compositionally biased region" description="Low complexity" evidence="1">
    <location>
        <begin position="76"/>
        <end position="90"/>
    </location>
</feature>
<feature type="compositionally biased region" description="Low complexity" evidence="1">
    <location>
        <begin position="506"/>
        <end position="552"/>
    </location>
</feature>
<dbReference type="Proteomes" id="UP000256970">
    <property type="component" value="Unassembled WGS sequence"/>
</dbReference>
<feature type="region of interest" description="Disordered" evidence="1">
    <location>
        <begin position="23"/>
        <end position="44"/>
    </location>
</feature>
<evidence type="ECO:0000256" key="2">
    <source>
        <dbReference type="SAM" id="Phobius"/>
    </source>
</evidence>
<evidence type="ECO:0000313" key="4">
    <source>
        <dbReference type="Proteomes" id="UP000256970"/>
    </source>
</evidence>
<gene>
    <name evidence="3" type="ORF">BQ4739_LOCUS2849</name>
</gene>
<feature type="compositionally biased region" description="Low complexity" evidence="1">
    <location>
        <begin position="23"/>
        <end position="40"/>
    </location>
</feature>
<feature type="compositionally biased region" description="Low complexity" evidence="1">
    <location>
        <begin position="435"/>
        <end position="450"/>
    </location>
</feature>
<sequence length="642" mass="65079">MLEAASNRCQQQQQQCSRRQHASSASNSCQQPSLQQQQQQQRHRNGRYSSQVMLALRLLLLSCLLALSVLQPAAAAPSPSPTPAAAAAAPSPSPTPAAAPPAAAAAAAAAAAVAAAAVIAAAPPDVPRLELQKWNAAFRMSVSLVTLAQQQEYGIINMDKCSGDGFDTVDPASVALEACFYKQFANGSYAYWIKKPGDWRTNSNCYCYALNVYKGGFCIPGASNILSSGGASPSVTPSCDVIRAAALADGARLVPRQTALTTQPATGHYIGLLARASACNPYHCWREDFHAIRKDATGMWSWKEPGGPASDLDLFGNKITDPQAARLPGNYDQWCGFFWVDPSNMSIGGNFREDYKVAAMANYYEQLLGAPVSLAPLPYNATTDGAFDSWAAKGYVDDLLWESKRGTRNWDAFYASGGAAPPLNPNAGAQGGPAGATAAAAAQRGESAPRNVAQRNVDAGPASPAWANLGPARTNMGLPAAPVLPAAAAAAAGPPAAAAAAAGPPAAAAAAGPGPTPRPGSSSSSSSVPVATRPVVPAAAAATAVPQQVPPAGSKPSSSSDLRFASVASTPPPVAAASSSSIGGGVRRVPPGSRAAPARAAATAAAAAATVPVGGTAASSTAARGSSSSRVGSRRLLVLPQV</sequence>
<feature type="region of interest" description="Disordered" evidence="1">
    <location>
        <begin position="424"/>
        <end position="468"/>
    </location>
</feature>
<keyword evidence="4" id="KW-1185">Reference proteome</keyword>
<feature type="transmembrane region" description="Helical" evidence="2">
    <location>
        <begin position="54"/>
        <end position="74"/>
    </location>
</feature>
<dbReference type="AlphaFoldDB" id="A0A383V9K3"/>
<reference evidence="3 4" key="1">
    <citation type="submission" date="2016-10" db="EMBL/GenBank/DDBJ databases">
        <authorList>
            <person name="Cai Z."/>
        </authorList>
    </citation>
    <scope>NUCLEOTIDE SEQUENCE [LARGE SCALE GENOMIC DNA]</scope>
</reference>
<feature type="region of interest" description="Disordered" evidence="1">
    <location>
        <begin position="609"/>
        <end position="635"/>
    </location>
</feature>
<evidence type="ECO:0000313" key="3">
    <source>
        <dbReference type="EMBL" id="SZX62248.1"/>
    </source>
</evidence>
<feature type="compositionally biased region" description="Low complexity" evidence="1">
    <location>
        <begin position="565"/>
        <end position="597"/>
    </location>
</feature>